<dbReference type="PROSITE" id="PS00524">
    <property type="entry name" value="SMB_1"/>
    <property type="match status" value="2"/>
</dbReference>
<dbReference type="Gene3D" id="3.30.1360.180">
    <property type="match status" value="1"/>
</dbReference>
<dbReference type="InterPro" id="IPR044925">
    <property type="entry name" value="His-Me_finger_sf"/>
</dbReference>
<dbReference type="SUPFAM" id="SSF53649">
    <property type="entry name" value="Alkaline phosphatase-like"/>
    <property type="match status" value="2"/>
</dbReference>
<proteinExistence type="predicted"/>
<evidence type="ECO:0000256" key="7">
    <source>
        <dbReference type="SAM" id="MobiDB-lite"/>
    </source>
</evidence>
<dbReference type="GO" id="GO:0004528">
    <property type="term" value="F:phosphodiesterase I activity"/>
    <property type="evidence" value="ECO:0007669"/>
    <property type="project" value="TreeGrafter"/>
</dbReference>
<dbReference type="EMBL" id="QBIY01011675">
    <property type="protein sequence ID" value="RXN29974.1"/>
    <property type="molecule type" value="Genomic_DNA"/>
</dbReference>
<dbReference type="Pfam" id="PF01033">
    <property type="entry name" value="Somatomedin_B"/>
    <property type="match status" value="2"/>
</dbReference>
<dbReference type="InterPro" id="IPR017850">
    <property type="entry name" value="Alkaline_phosphatase_core_sf"/>
</dbReference>
<dbReference type="GO" id="GO:0047391">
    <property type="term" value="F:alkylglycerophosphoethanolamine phosphodiesterase activity"/>
    <property type="evidence" value="ECO:0007669"/>
    <property type="project" value="TreeGrafter"/>
</dbReference>
<dbReference type="SMART" id="SM00477">
    <property type="entry name" value="NUC"/>
    <property type="match status" value="2"/>
</dbReference>
<evidence type="ECO:0000256" key="6">
    <source>
        <dbReference type="ARBA" id="ARBA00023180"/>
    </source>
</evidence>
<feature type="domain" description="SMB" evidence="8">
    <location>
        <begin position="357"/>
        <end position="403"/>
    </location>
</feature>
<evidence type="ECO:0000259" key="8">
    <source>
        <dbReference type="PROSITE" id="PS50958"/>
    </source>
</evidence>
<dbReference type="GO" id="GO:0034638">
    <property type="term" value="P:phosphatidylcholine catabolic process"/>
    <property type="evidence" value="ECO:0007669"/>
    <property type="project" value="TreeGrafter"/>
</dbReference>
<evidence type="ECO:0000256" key="4">
    <source>
        <dbReference type="ARBA" id="ARBA00022801"/>
    </source>
</evidence>
<dbReference type="SUPFAM" id="SSF90188">
    <property type="entry name" value="Somatomedin B domain"/>
    <property type="match status" value="2"/>
</dbReference>
<dbReference type="SUPFAM" id="SSF54060">
    <property type="entry name" value="His-Me finger endonucleases"/>
    <property type="match status" value="2"/>
</dbReference>
<dbReference type="PANTHER" id="PTHR10151">
    <property type="entry name" value="ECTONUCLEOTIDE PYROPHOSPHATASE/PHOSPHODIESTERASE"/>
    <property type="match status" value="1"/>
</dbReference>
<dbReference type="InterPro" id="IPR001604">
    <property type="entry name" value="Endo_G_ENPP1-like_dom"/>
</dbReference>
<dbReference type="Gene3D" id="3.40.570.10">
    <property type="entry name" value="Extracellular Endonuclease, subunit A"/>
    <property type="match status" value="2"/>
</dbReference>
<feature type="domain" description="SMB" evidence="8">
    <location>
        <begin position="404"/>
        <end position="447"/>
    </location>
</feature>
<sequence length="952" mass="108497">MNLHRCVNVILVGDHDDPKEIVANLTCKMPNQHFKPYLKQHLPKRLHYANNRRIEDVHLLMDRKWHVAMWTIFLGFGPSFNFKTQVPVFENIELYNVMCDVTHLPFGRPAVLFQTSYAQLCHSDYCSGYSHVLNMPLWSEFTLTAQVEVPAVSSSECVRADPRLDLTHTCNSYSQEPDVTHAFLYPPDFSVAAEARYEASLITNTVPMYPAFKSKYCTANRNVLRRYSLKNNGINVIMGPIFDHDHDGVRDTEEKIKEHALGSVFIPTHFYSIISSCENLNETLDECDGDLRVTCFILPHRADNSESCNSWEDESRWVEDLLKLHTARVRDVELLTGLDFYRSTVLPYTRVLTLKTHMRTFEDDVNRCYEPLDVDSTSCRCDSQCVETHSCCFDYKDICLLPTESWECTTLRCGERRLSDSKCHCSDDCMSAGDCCTNYNSICQERCGTSAPFMQSVFPSKTFPNHYSIATGLYAESHGLVDNNMYDPVFNASFSLSSSEKNNPRWYQGQPIWNTAMYQGLKAGTFFWPGSDVAINGSFPDIYMSYDGPDFFTIYLEEPDSSGHDYGPVSGGETSCERKEALQDFIGDVNHLYVNEGPFGRIRAKNTLHTLDAAGLVANMSCKRPEQQITPYLKHHLPKRFHYANNRRIEDVSVLVNPRWLFERYPGSLTFCSGGNHGYDNDVYSMQASFLSLGPKFHFQTEVEPFSNIELYNLMCDVLEITPFHNNGTHGSMNHLLRTPVYNPSHPTEQSSPEQCPSGSDINARLNLSDAEDLNHTSEDQFDALTLGNVVPVYPQFKRLWQYFQEVLLIKYASQYNGINVVTGPVYDYNFDGHFDSPEQIHEFVAGSPIPVPTHYFAVLTSCQNDTQTVSECSGELQTVSFLLPHRSDNMESCADGQPESQWAEPLLWMHQSRVRDVEWITGLDFFQDSKRPVAELLRLKTRPTAAIHPKA</sequence>
<evidence type="ECO:0000256" key="5">
    <source>
        <dbReference type="ARBA" id="ARBA00023157"/>
    </source>
</evidence>
<feature type="compositionally biased region" description="Polar residues" evidence="7">
    <location>
        <begin position="745"/>
        <end position="761"/>
    </location>
</feature>
<dbReference type="InterPro" id="IPR044929">
    <property type="entry name" value="DNA/RNA_non-sp_Endonuclease_sf"/>
</dbReference>
<dbReference type="CDD" id="cd16018">
    <property type="entry name" value="Enpp"/>
    <property type="match status" value="1"/>
</dbReference>
<evidence type="ECO:0000256" key="1">
    <source>
        <dbReference type="ARBA" id="ARBA00004613"/>
    </source>
</evidence>
<dbReference type="InterPro" id="IPR020821">
    <property type="entry name" value="ENPP1-3/EXOG-like_nuc-like"/>
</dbReference>
<dbReference type="Proteomes" id="UP000290572">
    <property type="component" value="Unassembled WGS sequence"/>
</dbReference>
<feature type="region of interest" description="Disordered" evidence="7">
    <location>
        <begin position="741"/>
        <end position="763"/>
    </location>
</feature>
<dbReference type="GO" id="GO:0008270">
    <property type="term" value="F:zinc ion binding"/>
    <property type="evidence" value="ECO:0007669"/>
    <property type="project" value="TreeGrafter"/>
</dbReference>
<gene>
    <name evidence="9" type="ORF">ROHU_005085</name>
</gene>
<dbReference type="SMART" id="SM00892">
    <property type="entry name" value="Endonuclease_NS"/>
    <property type="match status" value="2"/>
</dbReference>
<dbReference type="GO" id="GO:0005615">
    <property type="term" value="C:extracellular space"/>
    <property type="evidence" value="ECO:0007669"/>
    <property type="project" value="TreeGrafter"/>
</dbReference>
<dbReference type="Gene3D" id="4.10.410.20">
    <property type="match status" value="2"/>
</dbReference>
<keyword evidence="3" id="KW-0479">Metal-binding</keyword>
<reference evidence="9 10" key="1">
    <citation type="submission" date="2018-03" db="EMBL/GenBank/DDBJ databases">
        <title>Draft genome sequence of Rohu Carp (Labeo rohita).</title>
        <authorList>
            <person name="Das P."/>
            <person name="Kushwaha B."/>
            <person name="Joshi C.G."/>
            <person name="Kumar D."/>
            <person name="Nagpure N.S."/>
            <person name="Sahoo L."/>
            <person name="Das S.P."/>
            <person name="Bit A."/>
            <person name="Patnaik S."/>
            <person name="Meher P.K."/>
            <person name="Jayasankar P."/>
            <person name="Koringa P.G."/>
            <person name="Patel N.V."/>
            <person name="Hinsu A.T."/>
            <person name="Kumar R."/>
            <person name="Pandey M."/>
            <person name="Agarwal S."/>
            <person name="Srivastava S."/>
            <person name="Singh M."/>
            <person name="Iquebal M.A."/>
            <person name="Jaiswal S."/>
            <person name="Angadi U.B."/>
            <person name="Kumar N."/>
            <person name="Raza M."/>
            <person name="Shah T.M."/>
            <person name="Rai A."/>
            <person name="Jena J.K."/>
        </authorList>
    </citation>
    <scope>NUCLEOTIDE SEQUENCE [LARGE SCALE GENOMIC DNA]</scope>
    <source>
        <strain evidence="9">DASCIFA01</strain>
        <tissue evidence="9">Testis</tissue>
    </source>
</reference>
<comment type="caution">
    <text evidence="9">The sequence shown here is derived from an EMBL/GenBank/DDBJ whole genome shotgun (WGS) entry which is preliminary data.</text>
</comment>
<keyword evidence="6" id="KW-0325">Glycoprotein</keyword>
<dbReference type="PANTHER" id="PTHR10151:SF107">
    <property type="entry name" value="ECTONUCLEOTIDE PYROPHOSPHATASE_PHOSPHODIESTERASE FAMILY MEMBER 3"/>
    <property type="match status" value="1"/>
</dbReference>
<comment type="subcellular location">
    <subcellularLocation>
        <location evidence="1">Secreted</location>
    </subcellularLocation>
</comment>
<evidence type="ECO:0000313" key="10">
    <source>
        <dbReference type="Proteomes" id="UP000290572"/>
    </source>
</evidence>
<keyword evidence="2" id="KW-0964">Secreted</keyword>
<dbReference type="GO" id="GO:0005509">
    <property type="term" value="F:calcium ion binding"/>
    <property type="evidence" value="ECO:0007669"/>
    <property type="project" value="TreeGrafter"/>
</dbReference>
<name>A0A498NCZ2_LABRO</name>
<dbReference type="PROSITE" id="PS50958">
    <property type="entry name" value="SMB_2"/>
    <property type="match status" value="2"/>
</dbReference>
<dbReference type="FunFam" id="4.10.410.20:FF:000001">
    <property type="entry name" value="Ectonucleotide pyrophosphatase/phosphodiesterase family member 2"/>
    <property type="match status" value="1"/>
</dbReference>
<dbReference type="Pfam" id="PF01223">
    <property type="entry name" value="Endonuclease_NS"/>
    <property type="match status" value="2"/>
</dbReference>
<keyword evidence="4" id="KW-0378">Hydrolase</keyword>
<dbReference type="GO" id="GO:0004622">
    <property type="term" value="F:phosphatidylcholine lysophospholipase activity"/>
    <property type="evidence" value="ECO:0007669"/>
    <property type="project" value="TreeGrafter"/>
</dbReference>
<dbReference type="AlphaFoldDB" id="A0A498NCZ2"/>
<dbReference type="GO" id="GO:0003676">
    <property type="term" value="F:nucleic acid binding"/>
    <property type="evidence" value="ECO:0007669"/>
    <property type="project" value="InterPro"/>
</dbReference>
<protein>
    <submittedName>
        <fullName evidence="9">Ectonucleotide pyrophosphatase phosphodiesterase family member 2-like protein</fullName>
    </submittedName>
</protein>
<dbReference type="InterPro" id="IPR001212">
    <property type="entry name" value="Somatomedin_B_dom"/>
</dbReference>
<keyword evidence="10" id="KW-1185">Reference proteome</keyword>
<dbReference type="SMART" id="SM00201">
    <property type="entry name" value="SO"/>
    <property type="match status" value="2"/>
</dbReference>
<evidence type="ECO:0000256" key="2">
    <source>
        <dbReference type="ARBA" id="ARBA00022525"/>
    </source>
</evidence>
<keyword evidence="5" id="KW-1015">Disulfide bond</keyword>
<dbReference type="STRING" id="84645.A0A498NCZ2"/>
<accession>A0A498NCZ2</accession>
<organism evidence="9 10">
    <name type="scientific">Labeo rohita</name>
    <name type="common">Indian major carp</name>
    <name type="synonym">Cyprinus rohita</name>
    <dbReference type="NCBI Taxonomy" id="84645"/>
    <lineage>
        <taxon>Eukaryota</taxon>
        <taxon>Metazoa</taxon>
        <taxon>Chordata</taxon>
        <taxon>Craniata</taxon>
        <taxon>Vertebrata</taxon>
        <taxon>Euteleostomi</taxon>
        <taxon>Actinopterygii</taxon>
        <taxon>Neopterygii</taxon>
        <taxon>Teleostei</taxon>
        <taxon>Ostariophysi</taxon>
        <taxon>Cypriniformes</taxon>
        <taxon>Cyprinidae</taxon>
        <taxon>Labeoninae</taxon>
        <taxon>Labeonini</taxon>
        <taxon>Labeo</taxon>
    </lineage>
</organism>
<dbReference type="Pfam" id="PF01663">
    <property type="entry name" value="Phosphodiest"/>
    <property type="match status" value="3"/>
</dbReference>
<dbReference type="InterPro" id="IPR002591">
    <property type="entry name" value="Phosphodiest/P_Trfase"/>
</dbReference>
<evidence type="ECO:0000313" key="9">
    <source>
        <dbReference type="EMBL" id="RXN29974.1"/>
    </source>
</evidence>
<dbReference type="Gene3D" id="3.40.720.10">
    <property type="entry name" value="Alkaline Phosphatase, subunit A"/>
    <property type="match status" value="2"/>
</dbReference>
<evidence type="ECO:0000256" key="3">
    <source>
        <dbReference type="ARBA" id="ARBA00022723"/>
    </source>
</evidence>
<dbReference type="InterPro" id="IPR036024">
    <property type="entry name" value="Somatomedin_B-like_dom_sf"/>
</dbReference>